<feature type="transmembrane region" description="Helical" evidence="1">
    <location>
        <begin position="49"/>
        <end position="68"/>
    </location>
</feature>
<reference evidence="2" key="1">
    <citation type="submission" date="2022-01" db="EMBL/GenBank/DDBJ databases">
        <authorList>
            <person name="Wang Y."/>
        </authorList>
    </citation>
    <scope>NUCLEOTIDE SEQUENCE</scope>
    <source>
        <strain evidence="2">WB101</strain>
    </source>
</reference>
<feature type="transmembrane region" description="Helical" evidence="1">
    <location>
        <begin position="112"/>
        <end position="134"/>
    </location>
</feature>
<name>A0ABS9K945_9BACT</name>
<dbReference type="RefSeq" id="WP_237852202.1">
    <property type="nucleotide sequence ID" value="NZ_JAKLWS010000001.1"/>
</dbReference>
<feature type="transmembrane region" description="Helical" evidence="1">
    <location>
        <begin position="237"/>
        <end position="258"/>
    </location>
</feature>
<evidence type="ECO:0000313" key="2">
    <source>
        <dbReference type="EMBL" id="MCG2587365.1"/>
    </source>
</evidence>
<feature type="transmembrane region" description="Helical" evidence="1">
    <location>
        <begin position="270"/>
        <end position="291"/>
    </location>
</feature>
<dbReference type="EMBL" id="JAKLWS010000001">
    <property type="protein sequence ID" value="MCG2587365.1"/>
    <property type="molecule type" value="Genomic_DNA"/>
</dbReference>
<feature type="transmembrane region" description="Helical" evidence="1">
    <location>
        <begin position="155"/>
        <end position="178"/>
    </location>
</feature>
<gene>
    <name evidence="2" type="ORF">L6773_02225</name>
</gene>
<organism evidence="2 3">
    <name type="scientific">Rhodohalobacter sulfatireducens</name>
    <dbReference type="NCBI Taxonomy" id="2911366"/>
    <lineage>
        <taxon>Bacteria</taxon>
        <taxon>Pseudomonadati</taxon>
        <taxon>Balneolota</taxon>
        <taxon>Balneolia</taxon>
        <taxon>Balneolales</taxon>
        <taxon>Balneolaceae</taxon>
        <taxon>Rhodohalobacter</taxon>
    </lineage>
</organism>
<feature type="transmembrane region" description="Helical" evidence="1">
    <location>
        <begin position="80"/>
        <end position="100"/>
    </location>
</feature>
<accession>A0ABS9K945</accession>
<evidence type="ECO:0000313" key="3">
    <source>
        <dbReference type="Proteomes" id="UP001165366"/>
    </source>
</evidence>
<evidence type="ECO:0000256" key="1">
    <source>
        <dbReference type="SAM" id="Phobius"/>
    </source>
</evidence>
<protein>
    <submittedName>
        <fullName evidence="2">Uncharacterized protein</fullName>
    </submittedName>
</protein>
<proteinExistence type="predicted"/>
<comment type="caution">
    <text evidence="2">The sequence shown here is derived from an EMBL/GenBank/DDBJ whole genome shotgun (WGS) entry which is preliminary data.</text>
</comment>
<keyword evidence="1" id="KW-1133">Transmembrane helix</keyword>
<keyword evidence="3" id="KW-1185">Reference proteome</keyword>
<feature type="transmembrane region" description="Helical" evidence="1">
    <location>
        <begin position="211"/>
        <end position="230"/>
    </location>
</feature>
<reference evidence="2" key="2">
    <citation type="submission" date="2024-05" db="EMBL/GenBank/DDBJ databases">
        <title>Rhodohalobacter halophilus gen. nov., sp. nov., a moderately halophilic member of the family Balneolaceae.</title>
        <authorList>
            <person name="Xia J."/>
        </authorList>
    </citation>
    <scope>NUCLEOTIDE SEQUENCE</scope>
    <source>
        <strain evidence="2">WB101</strain>
    </source>
</reference>
<keyword evidence="1" id="KW-0812">Transmembrane</keyword>
<keyword evidence="1" id="KW-0472">Membrane</keyword>
<sequence length="302" mass="34045">MNKIRSVVSWILKLALLLVLFSVIFITGTMVMTEIPVDAISEPGPFSETAGLLIYAVTHVTVILLLILTSRWKSLKLSAALSFAYYGAVTLLTQIETWYFLSSLTVSEELLIQLFMMGIPVAFVFIPLAVWIVGDTRLTSNGRKKFMQSIPLKQWIWKLMAIAVIYVILYWLAGYFIAWQNPDLRAFYGSPGEITPFFEHTLNTIEDDPGLFAFQILRGLLWTLCAVPIIRGSGVNAWWTALLVGLFLSVPQNIGHLLSNPLIPDASVRMSHMIETASSTFLFGLIIVWLLHRRHQSLRDLL</sequence>
<dbReference type="Proteomes" id="UP001165366">
    <property type="component" value="Unassembled WGS sequence"/>
</dbReference>